<protein>
    <submittedName>
        <fullName evidence="1">Uncharacterized protein</fullName>
    </submittedName>
</protein>
<proteinExistence type="predicted"/>
<evidence type="ECO:0000313" key="2">
    <source>
        <dbReference type="Proteomes" id="UP000233837"/>
    </source>
</evidence>
<evidence type="ECO:0000313" key="1">
    <source>
        <dbReference type="EMBL" id="PKU76509.1"/>
    </source>
</evidence>
<dbReference type="Proteomes" id="UP000233837">
    <property type="component" value="Unassembled WGS sequence"/>
</dbReference>
<organism evidence="1 2">
    <name type="scientific">Dendrobium catenatum</name>
    <dbReference type="NCBI Taxonomy" id="906689"/>
    <lineage>
        <taxon>Eukaryota</taxon>
        <taxon>Viridiplantae</taxon>
        <taxon>Streptophyta</taxon>
        <taxon>Embryophyta</taxon>
        <taxon>Tracheophyta</taxon>
        <taxon>Spermatophyta</taxon>
        <taxon>Magnoliopsida</taxon>
        <taxon>Liliopsida</taxon>
        <taxon>Asparagales</taxon>
        <taxon>Orchidaceae</taxon>
        <taxon>Epidendroideae</taxon>
        <taxon>Malaxideae</taxon>
        <taxon>Dendrobiinae</taxon>
        <taxon>Dendrobium</taxon>
    </lineage>
</organism>
<dbReference type="AlphaFoldDB" id="A0A2I0WLH2"/>
<dbReference type="OrthoDB" id="749576at2759"/>
<dbReference type="PANTHER" id="PTHR35304">
    <property type="entry name" value="OS05G0120300 PROTEIN-RELATED"/>
    <property type="match status" value="1"/>
</dbReference>
<reference evidence="1 2" key="1">
    <citation type="journal article" date="2016" name="Sci. Rep.">
        <title>The Dendrobium catenatum Lindl. genome sequence provides insights into polysaccharide synthase, floral development and adaptive evolution.</title>
        <authorList>
            <person name="Zhang G.Q."/>
            <person name="Xu Q."/>
            <person name="Bian C."/>
            <person name="Tsai W.C."/>
            <person name="Yeh C.M."/>
            <person name="Liu K.W."/>
            <person name="Yoshida K."/>
            <person name="Zhang L.S."/>
            <person name="Chang S.B."/>
            <person name="Chen F."/>
            <person name="Shi Y."/>
            <person name="Su Y.Y."/>
            <person name="Zhang Y.Q."/>
            <person name="Chen L.J."/>
            <person name="Yin Y."/>
            <person name="Lin M."/>
            <person name="Huang H."/>
            <person name="Deng H."/>
            <person name="Wang Z.W."/>
            <person name="Zhu S.L."/>
            <person name="Zhao X."/>
            <person name="Deng C."/>
            <person name="Niu S.C."/>
            <person name="Huang J."/>
            <person name="Wang M."/>
            <person name="Liu G.H."/>
            <person name="Yang H.J."/>
            <person name="Xiao X.J."/>
            <person name="Hsiao Y.Y."/>
            <person name="Wu W.L."/>
            <person name="Chen Y.Y."/>
            <person name="Mitsuda N."/>
            <person name="Ohme-Takagi M."/>
            <person name="Luo Y.B."/>
            <person name="Van de Peer Y."/>
            <person name="Liu Z.J."/>
        </authorList>
    </citation>
    <scope>NUCLEOTIDE SEQUENCE [LARGE SCALE GENOMIC DNA]</scope>
    <source>
        <tissue evidence="1">The whole plant</tissue>
    </source>
</reference>
<dbReference type="PANTHER" id="PTHR35304:SF1">
    <property type="entry name" value="OS05G0120300 PROTEIN"/>
    <property type="match status" value="1"/>
</dbReference>
<name>A0A2I0WLH2_9ASPA</name>
<dbReference type="EMBL" id="KZ502537">
    <property type="protein sequence ID" value="PKU76509.1"/>
    <property type="molecule type" value="Genomic_DNA"/>
</dbReference>
<reference evidence="1 2" key="2">
    <citation type="journal article" date="2017" name="Nature">
        <title>The Apostasia genome and the evolution of orchids.</title>
        <authorList>
            <person name="Zhang G.Q."/>
            <person name="Liu K.W."/>
            <person name="Li Z."/>
            <person name="Lohaus R."/>
            <person name="Hsiao Y.Y."/>
            <person name="Niu S.C."/>
            <person name="Wang J.Y."/>
            <person name="Lin Y.C."/>
            <person name="Xu Q."/>
            <person name="Chen L.J."/>
            <person name="Yoshida K."/>
            <person name="Fujiwara S."/>
            <person name="Wang Z.W."/>
            <person name="Zhang Y.Q."/>
            <person name="Mitsuda N."/>
            <person name="Wang M."/>
            <person name="Liu G.H."/>
            <person name="Pecoraro L."/>
            <person name="Huang H.X."/>
            <person name="Xiao X.J."/>
            <person name="Lin M."/>
            <person name="Wu X.Y."/>
            <person name="Wu W.L."/>
            <person name="Chen Y.Y."/>
            <person name="Chang S.B."/>
            <person name="Sakamoto S."/>
            <person name="Ohme-Takagi M."/>
            <person name="Yagi M."/>
            <person name="Zeng S.J."/>
            <person name="Shen C.Y."/>
            <person name="Yeh C.M."/>
            <person name="Luo Y.B."/>
            <person name="Tsai W.C."/>
            <person name="Van de Peer Y."/>
            <person name="Liu Z.J."/>
        </authorList>
    </citation>
    <scope>NUCLEOTIDE SEQUENCE [LARGE SCALE GENOMIC DNA]</scope>
    <source>
        <tissue evidence="1">The whole plant</tissue>
    </source>
</reference>
<accession>A0A2I0WLH2</accession>
<sequence length="148" mass="16788">MSNKRVRPTFRSLYGRPESDVEFVSSMTGGSGMRRRPALVDSYSCRQMYLRSYTFSTAKKESITEKTKRCLEKVRDHAGASLRALPRHRQRRPVRRIWIGDMKKTTKDCAAAVKRIRSVSLSAVHYVFRRLLSCTTTVEVAAGVGSKG</sequence>
<gene>
    <name evidence="1" type="ORF">MA16_Dca001113</name>
</gene>
<keyword evidence="2" id="KW-1185">Reference proteome</keyword>